<dbReference type="Pfam" id="PF04673">
    <property type="entry name" value="Cyclase_polyket"/>
    <property type="match status" value="1"/>
</dbReference>
<dbReference type="Gene3D" id="3.30.70.1090">
    <property type="entry name" value="Dimeric alpha+beta barrel"/>
    <property type="match status" value="1"/>
</dbReference>
<dbReference type="Proteomes" id="UP000630718">
    <property type="component" value="Unassembled WGS sequence"/>
</dbReference>
<reference evidence="1" key="2">
    <citation type="submission" date="2020-09" db="EMBL/GenBank/DDBJ databases">
        <authorList>
            <person name="Sun Q."/>
            <person name="Ohkuma M."/>
        </authorList>
    </citation>
    <scope>NUCLEOTIDE SEQUENCE</scope>
    <source>
        <strain evidence="1">JCM 4477</strain>
    </source>
</reference>
<evidence type="ECO:0000313" key="2">
    <source>
        <dbReference type="Proteomes" id="UP000630718"/>
    </source>
</evidence>
<dbReference type="RefSeq" id="WP_190205130.1">
    <property type="nucleotide sequence ID" value="NZ_BNBI01000007.1"/>
</dbReference>
<proteinExistence type="predicted"/>
<accession>A0A919AIQ5</accession>
<evidence type="ECO:0008006" key="3">
    <source>
        <dbReference type="Google" id="ProtNLM"/>
    </source>
</evidence>
<comment type="caution">
    <text evidence="1">The sequence shown here is derived from an EMBL/GenBank/DDBJ whole genome shotgun (WGS) entry which is preliminary data.</text>
</comment>
<dbReference type="GO" id="GO:0030639">
    <property type="term" value="P:polyketide biosynthetic process"/>
    <property type="evidence" value="ECO:0007669"/>
    <property type="project" value="InterPro"/>
</dbReference>
<keyword evidence="2" id="KW-1185">Reference proteome</keyword>
<organism evidence="1 2">
    <name type="scientific">Streptomyces fumanus</name>
    <dbReference type="NCBI Taxonomy" id="67302"/>
    <lineage>
        <taxon>Bacteria</taxon>
        <taxon>Bacillati</taxon>
        <taxon>Actinomycetota</taxon>
        <taxon>Actinomycetes</taxon>
        <taxon>Kitasatosporales</taxon>
        <taxon>Streptomycetaceae</taxon>
        <taxon>Streptomyces</taxon>
    </lineage>
</organism>
<dbReference type="EMBL" id="BNBI01000007">
    <property type="protein sequence ID" value="GHF06207.1"/>
    <property type="molecule type" value="Genomic_DNA"/>
</dbReference>
<protein>
    <recommendedName>
        <fullName evidence="3">Cyclase</fullName>
    </recommendedName>
</protein>
<gene>
    <name evidence="1" type="ORF">GCM10018772_33910</name>
</gene>
<evidence type="ECO:0000313" key="1">
    <source>
        <dbReference type="EMBL" id="GHF06207.1"/>
    </source>
</evidence>
<reference evidence="1" key="1">
    <citation type="journal article" date="2014" name="Int. J. Syst. Evol. Microbiol.">
        <title>Complete genome sequence of Corynebacterium casei LMG S-19264T (=DSM 44701T), isolated from a smear-ripened cheese.</title>
        <authorList>
            <consortium name="US DOE Joint Genome Institute (JGI-PGF)"/>
            <person name="Walter F."/>
            <person name="Albersmeier A."/>
            <person name="Kalinowski J."/>
            <person name="Ruckert C."/>
        </authorList>
    </citation>
    <scope>NUCLEOTIDE SEQUENCE</scope>
    <source>
        <strain evidence="1">JCM 4477</strain>
    </source>
</reference>
<dbReference type="InterPro" id="IPR038474">
    <property type="entry name" value="Polyketide_synth_cyclase_sf"/>
</dbReference>
<dbReference type="AlphaFoldDB" id="A0A919AIQ5"/>
<name>A0A919AIQ5_9ACTN</name>
<dbReference type="InterPro" id="IPR011008">
    <property type="entry name" value="Dimeric_a/b-barrel"/>
</dbReference>
<sequence length="106" mass="12489">MHRTLIVARMKPEDADKVADLFRWSDSTELPHLIGARRRTLFQFHDLYMHLVEADEDPTAKLYAAREHPLFQELHEALLPFITAYDPQWSEPKHAMARPFYSWQAG</sequence>
<dbReference type="InterPro" id="IPR006765">
    <property type="entry name" value="Polyketide_synth_cyclase"/>
</dbReference>
<dbReference type="SUPFAM" id="SSF54909">
    <property type="entry name" value="Dimeric alpha+beta barrel"/>
    <property type="match status" value="1"/>
</dbReference>